<reference evidence="10 11" key="1">
    <citation type="journal article" date="2016" name="Nat. Commun.">
        <title>Thousands of microbial genomes shed light on interconnected biogeochemical processes in an aquifer system.</title>
        <authorList>
            <person name="Anantharaman K."/>
            <person name="Brown C.T."/>
            <person name="Hug L.A."/>
            <person name="Sharon I."/>
            <person name="Castelle C.J."/>
            <person name="Probst A.J."/>
            <person name="Thomas B.C."/>
            <person name="Singh A."/>
            <person name="Wilkins M.J."/>
            <person name="Karaoz U."/>
            <person name="Brodie E.L."/>
            <person name="Williams K.H."/>
            <person name="Hubbard S.S."/>
            <person name="Banfield J.F."/>
        </authorList>
    </citation>
    <scope>NUCLEOTIDE SEQUENCE [LARGE SCALE GENOMIC DNA]</scope>
</reference>
<dbReference type="GO" id="GO:0016763">
    <property type="term" value="F:pentosyltransferase activity"/>
    <property type="evidence" value="ECO:0007669"/>
    <property type="project" value="TreeGrafter"/>
</dbReference>
<sequence length="479" mass="55173">MKKLTIYLLLLIIVAVAFYARLYKIDNPIADWHAWRQADTAAVSRSFLKEGFNPFIPKYDDMSGVAQDPVPNPGRYRFVEFPIYNSIVYFVYLITGDTHERIPRLVSVFFSIGSLIFIYLIGKKYWGEVAGILSAALFATLPYAVFYSRVVLPEPSLVFYCLGMFYAVGLWIENNTKNRLLTAVIFTALAFLTKPFAIFYLMPHIYSFRIKEGRWWPIPKCYLYYILLSFTPFILWRLWILQHPEGIPASNWLLNGNGIRFRPAFFKWIVGERFGREILGVGGVILLALGGLLKPKQGEGWTLHLLLLSSLLYLVVFATGNVQHDYYQYLIAPVLILFTVRGFMLLFTTIPQFIPRYITIPVALFLLVLTIYLPWNEVKGLYQINNGIIVEAGHRADDILPKNAKVVAPYNGDTSFLYYVNRPGWAFLAYPIEDLVKNYGITHYVSVNFDDQTNKIIKKYKVVEKTEKYVIIDVTKLSL</sequence>
<keyword evidence="6 8" id="KW-1133">Transmembrane helix</keyword>
<dbReference type="PANTHER" id="PTHR33908">
    <property type="entry name" value="MANNOSYLTRANSFERASE YKCB-RELATED"/>
    <property type="match status" value="1"/>
</dbReference>
<evidence type="ECO:0000256" key="8">
    <source>
        <dbReference type="SAM" id="Phobius"/>
    </source>
</evidence>
<feature type="transmembrane region" description="Helical" evidence="8">
    <location>
        <begin position="354"/>
        <end position="375"/>
    </location>
</feature>
<dbReference type="GO" id="GO:0009103">
    <property type="term" value="P:lipopolysaccharide biosynthetic process"/>
    <property type="evidence" value="ECO:0007669"/>
    <property type="project" value="UniProtKB-ARBA"/>
</dbReference>
<feature type="transmembrane region" description="Helical" evidence="8">
    <location>
        <begin position="326"/>
        <end position="347"/>
    </location>
</feature>
<feature type="transmembrane region" description="Helical" evidence="8">
    <location>
        <begin position="222"/>
        <end position="240"/>
    </location>
</feature>
<evidence type="ECO:0000313" key="10">
    <source>
        <dbReference type="EMBL" id="OGE65416.1"/>
    </source>
</evidence>
<keyword evidence="4" id="KW-0808">Transferase</keyword>
<evidence type="ECO:0000256" key="1">
    <source>
        <dbReference type="ARBA" id="ARBA00004651"/>
    </source>
</evidence>
<evidence type="ECO:0000256" key="4">
    <source>
        <dbReference type="ARBA" id="ARBA00022679"/>
    </source>
</evidence>
<dbReference type="Pfam" id="PF13231">
    <property type="entry name" value="PMT_2"/>
    <property type="match status" value="1"/>
</dbReference>
<evidence type="ECO:0000256" key="6">
    <source>
        <dbReference type="ARBA" id="ARBA00022989"/>
    </source>
</evidence>
<dbReference type="EMBL" id="MFDO01000018">
    <property type="protein sequence ID" value="OGE65416.1"/>
    <property type="molecule type" value="Genomic_DNA"/>
</dbReference>
<feature type="transmembrane region" description="Helical" evidence="8">
    <location>
        <begin position="126"/>
        <end position="145"/>
    </location>
</feature>
<proteinExistence type="predicted"/>
<feature type="transmembrane region" description="Helical" evidence="8">
    <location>
        <begin position="300"/>
        <end position="320"/>
    </location>
</feature>
<evidence type="ECO:0000313" key="11">
    <source>
        <dbReference type="Proteomes" id="UP000178017"/>
    </source>
</evidence>
<dbReference type="InterPro" id="IPR050297">
    <property type="entry name" value="LipidA_mod_glycosyltrf_83"/>
</dbReference>
<evidence type="ECO:0000256" key="3">
    <source>
        <dbReference type="ARBA" id="ARBA00022676"/>
    </source>
</evidence>
<evidence type="ECO:0000259" key="9">
    <source>
        <dbReference type="Pfam" id="PF13231"/>
    </source>
</evidence>
<dbReference type="GO" id="GO:0005886">
    <property type="term" value="C:plasma membrane"/>
    <property type="evidence" value="ECO:0007669"/>
    <property type="project" value="UniProtKB-SubCell"/>
</dbReference>
<feature type="transmembrane region" description="Helical" evidence="8">
    <location>
        <begin position="180"/>
        <end position="201"/>
    </location>
</feature>
<dbReference type="InterPro" id="IPR038731">
    <property type="entry name" value="RgtA/B/C-like"/>
</dbReference>
<feature type="domain" description="Glycosyltransferase RgtA/B/C/D-like" evidence="9">
    <location>
        <begin position="83"/>
        <end position="236"/>
    </location>
</feature>
<keyword evidence="2" id="KW-1003">Cell membrane</keyword>
<keyword evidence="3" id="KW-0328">Glycosyltransferase</keyword>
<accession>A0A1F5MJ59</accession>
<dbReference type="Proteomes" id="UP000178017">
    <property type="component" value="Unassembled WGS sequence"/>
</dbReference>
<feature type="transmembrane region" description="Helical" evidence="8">
    <location>
        <begin position="102"/>
        <end position="120"/>
    </location>
</feature>
<evidence type="ECO:0000256" key="5">
    <source>
        <dbReference type="ARBA" id="ARBA00022692"/>
    </source>
</evidence>
<name>A0A1F5MJ59_9BACT</name>
<dbReference type="PANTHER" id="PTHR33908:SF11">
    <property type="entry name" value="MEMBRANE PROTEIN"/>
    <property type="match status" value="1"/>
</dbReference>
<dbReference type="AlphaFoldDB" id="A0A1F5MJ59"/>
<protein>
    <recommendedName>
        <fullName evidence="9">Glycosyltransferase RgtA/B/C/D-like domain-containing protein</fullName>
    </recommendedName>
</protein>
<evidence type="ECO:0000256" key="2">
    <source>
        <dbReference type="ARBA" id="ARBA00022475"/>
    </source>
</evidence>
<comment type="caution">
    <text evidence="10">The sequence shown here is derived from an EMBL/GenBank/DDBJ whole genome shotgun (WGS) entry which is preliminary data.</text>
</comment>
<gene>
    <name evidence="10" type="ORF">A3B49_00830</name>
</gene>
<feature type="transmembrane region" description="Helical" evidence="8">
    <location>
        <begin position="157"/>
        <end position="174"/>
    </location>
</feature>
<keyword evidence="5 8" id="KW-0812">Transmembrane</keyword>
<organism evidence="10 11">
    <name type="scientific">Candidatus Daviesbacteria bacterium RIFCSPLOWO2_01_FULL_40_24</name>
    <dbReference type="NCBI Taxonomy" id="1797787"/>
    <lineage>
        <taxon>Bacteria</taxon>
        <taxon>Candidatus Daviesiibacteriota</taxon>
    </lineage>
</organism>
<evidence type="ECO:0000256" key="7">
    <source>
        <dbReference type="ARBA" id="ARBA00023136"/>
    </source>
</evidence>
<keyword evidence="7 8" id="KW-0472">Membrane</keyword>
<comment type="subcellular location">
    <subcellularLocation>
        <location evidence="1">Cell membrane</location>
        <topology evidence="1">Multi-pass membrane protein</topology>
    </subcellularLocation>
</comment>
<feature type="transmembrane region" description="Helical" evidence="8">
    <location>
        <begin position="274"/>
        <end position="293"/>
    </location>
</feature>